<dbReference type="EMBL" id="LZDS01000025">
    <property type="protein sequence ID" value="OBX28413.1"/>
    <property type="molecule type" value="Genomic_DNA"/>
</dbReference>
<reference evidence="2" key="1">
    <citation type="submission" date="2016-06" db="EMBL/GenBank/DDBJ databases">
        <authorList>
            <person name="Radolfova-Krizova L."/>
            <person name="Nemec A."/>
        </authorList>
    </citation>
    <scope>NUCLEOTIDE SEQUENCE [LARGE SCALE GENOMIC DNA]</scope>
    <source>
        <strain evidence="2">ANC 4275</strain>
    </source>
</reference>
<dbReference type="RefSeq" id="WP_067764426.1">
    <property type="nucleotide sequence ID" value="NZ_LZDS01000025.1"/>
</dbReference>
<name>A0A1A7RAC1_9GAMM</name>
<sequence>MSFDLKTTHQTQLEPATPDKKLNRLIDEIEQQKLLLAAWQNAKDEIRAYSQKALMPVYRDLYATLYEQMQTLWNSLNLYRFSKTDTSTVEDKIQALTRLLQGSRMLNQQQVDEVEKMYAYYVQANEYDKKKSKKKDEFFEASENIASNVQEESFDEDWNSDQYQQAREQAKLKRQQEKQAQAEKLVNQSLKTVYLKIASIIHPDREPDESKKAEKTELLQRANDAYEQEDLFFLLKLQLEVEQSKQGSNKGLTAEQVKFYQQALEVQSQALKQQIQELIDSLVWSNKAKIAVQKSKGQLNIEQLYKQIDADVSAMKQQLKAEKQRLSFMGKERGLEMLLEHGVL</sequence>
<gene>
    <name evidence="1" type="ORF">A9J31_04840</name>
</gene>
<accession>A0A1A7RAC1</accession>
<comment type="caution">
    <text evidence="1">The sequence shown here is derived from an EMBL/GenBank/DDBJ whole genome shotgun (WGS) entry which is preliminary data.</text>
</comment>
<dbReference type="AlphaFoldDB" id="A0A1A7RAC1"/>
<keyword evidence="2" id="KW-1185">Reference proteome</keyword>
<protein>
    <submittedName>
        <fullName evidence="1">Molecular chaperone DnaJ</fullName>
    </submittedName>
</protein>
<evidence type="ECO:0000313" key="1">
    <source>
        <dbReference type="EMBL" id="OBX28413.1"/>
    </source>
</evidence>
<organism evidence="1 2">
    <name type="scientific">Acinetobacter gandensis</name>
    <dbReference type="NCBI Taxonomy" id="1443941"/>
    <lineage>
        <taxon>Bacteria</taxon>
        <taxon>Pseudomonadati</taxon>
        <taxon>Pseudomonadota</taxon>
        <taxon>Gammaproteobacteria</taxon>
        <taxon>Moraxellales</taxon>
        <taxon>Moraxellaceae</taxon>
        <taxon>Acinetobacter</taxon>
    </lineage>
</organism>
<evidence type="ECO:0000313" key="2">
    <source>
        <dbReference type="Proteomes" id="UP000185753"/>
    </source>
</evidence>
<proteinExistence type="predicted"/>
<dbReference type="STRING" id="1443941.A9J31_04840"/>
<dbReference type="Proteomes" id="UP000185753">
    <property type="component" value="Unassembled WGS sequence"/>
</dbReference>
<dbReference type="OrthoDB" id="6716816at2"/>